<accession>A0ABQ6M198</accession>
<dbReference type="InterPro" id="IPR036869">
    <property type="entry name" value="J_dom_sf"/>
</dbReference>
<comment type="caution">
    <text evidence="9">The sequence shown here is derived from an EMBL/GenBank/DDBJ whole genome shotgun (WGS) entry which is preliminary data.</text>
</comment>
<dbReference type="CDD" id="cd06257">
    <property type="entry name" value="DnaJ"/>
    <property type="match status" value="1"/>
</dbReference>
<evidence type="ECO:0000256" key="4">
    <source>
        <dbReference type="ARBA" id="ARBA00023136"/>
    </source>
</evidence>
<dbReference type="Gene3D" id="1.10.287.110">
    <property type="entry name" value="DnaJ domain"/>
    <property type="match status" value="1"/>
</dbReference>
<evidence type="ECO:0000256" key="6">
    <source>
        <dbReference type="ARBA" id="ARBA00038105"/>
    </source>
</evidence>
<evidence type="ECO:0000256" key="2">
    <source>
        <dbReference type="ARBA" id="ARBA00022692"/>
    </source>
</evidence>
<dbReference type="EMBL" id="BSYJ01000005">
    <property type="protein sequence ID" value="GMG88124.1"/>
    <property type="molecule type" value="Genomic_DNA"/>
</dbReference>
<dbReference type="RefSeq" id="WP_285764737.1">
    <property type="nucleotide sequence ID" value="NZ_BSYJ01000005.1"/>
</dbReference>
<dbReference type="PANTHER" id="PTHR12763:SF28">
    <property type="entry name" value="GEO10507P1-RELATED"/>
    <property type="match status" value="1"/>
</dbReference>
<protein>
    <recommendedName>
        <fullName evidence="8">J domain-containing protein</fullName>
    </recommendedName>
</protein>
<comment type="subcellular location">
    <subcellularLocation>
        <location evidence="1">Membrane</location>
        <topology evidence="1">Single-pass membrane protein</topology>
    </subcellularLocation>
</comment>
<feature type="transmembrane region" description="Helical" evidence="7">
    <location>
        <begin position="33"/>
        <end position="65"/>
    </location>
</feature>
<proteinExistence type="inferred from homology"/>
<dbReference type="PROSITE" id="PS50076">
    <property type="entry name" value="DNAJ_2"/>
    <property type="match status" value="1"/>
</dbReference>
<keyword evidence="10" id="KW-1185">Reference proteome</keyword>
<name>A0ABQ6M198_9GAMM</name>
<gene>
    <name evidence="9" type="ORF">MNKW57_24450</name>
</gene>
<evidence type="ECO:0000313" key="10">
    <source>
        <dbReference type="Proteomes" id="UP001224392"/>
    </source>
</evidence>
<keyword evidence="3 7" id="KW-1133">Transmembrane helix</keyword>
<evidence type="ECO:0000313" key="9">
    <source>
        <dbReference type="EMBL" id="GMG88124.1"/>
    </source>
</evidence>
<dbReference type="PANTHER" id="PTHR12763">
    <property type="match status" value="1"/>
</dbReference>
<evidence type="ECO:0000256" key="7">
    <source>
        <dbReference type="SAM" id="Phobius"/>
    </source>
</evidence>
<evidence type="ECO:0000256" key="5">
    <source>
        <dbReference type="ARBA" id="ARBA00023186"/>
    </source>
</evidence>
<dbReference type="Pfam" id="PF00226">
    <property type="entry name" value="DnaJ"/>
    <property type="match status" value="1"/>
</dbReference>
<dbReference type="SUPFAM" id="SSF46565">
    <property type="entry name" value="Chaperone J-domain"/>
    <property type="match status" value="1"/>
</dbReference>
<sequence>MIRIIFVAAVALLVWMAVQKFKASPPAMRKKMLLQWLLIAFAGLIVLAAATGRIHWIGAVIAALLPLLGRGMQLLVQVAPWLAPWLAKRAKASEDTTKPQHPPAGSMDLAEARKVLGVDENADKDAVIAAHRRLMQKLHPDRGGNDYLAARINEAKRVLLDYLNR</sequence>
<keyword evidence="4 7" id="KW-0472">Membrane</keyword>
<dbReference type="SMART" id="SM00271">
    <property type="entry name" value="DnaJ"/>
    <property type="match status" value="1"/>
</dbReference>
<feature type="domain" description="J" evidence="8">
    <location>
        <begin position="111"/>
        <end position="165"/>
    </location>
</feature>
<evidence type="ECO:0000256" key="1">
    <source>
        <dbReference type="ARBA" id="ARBA00004167"/>
    </source>
</evidence>
<evidence type="ECO:0000256" key="3">
    <source>
        <dbReference type="ARBA" id="ARBA00022989"/>
    </source>
</evidence>
<dbReference type="Proteomes" id="UP001224392">
    <property type="component" value="Unassembled WGS sequence"/>
</dbReference>
<dbReference type="InterPro" id="IPR001623">
    <property type="entry name" value="DnaJ_domain"/>
</dbReference>
<keyword evidence="5" id="KW-0143">Chaperone</keyword>
<comment type="similarity">
    <text evidence="6">Belongs to the TIM14 family.</text>
</comment>
<keyword evidence="2 7" id="KW-0812">Transmembrane</keyword>
<reference evidence="9 10" key="1">
    <citation type="submission" date="2023-04" db="EMBL/GenBank/DDBJ databases">
        <title>Marinobulbifer ophiurae gen. nov., sp. Nov., isolate from tissue of brittle star Ophioplocus japonicus.</title>
        <authorList>
            <person name="Kawano K."/>
            <person name="Sawayama S."/>
            <person name="Nakagawa S."/>
        </authorList>
    </citation>
    <scope>NUCLEOTIDE SEQUENCE [LARGE SCALE GENOMIC DNA]</scope>
    <source>
        <strain evidence="9 10">NKW57</strain>
    </source>
</reference>
<organism evidence="9 10">
    <name type="scientific">Biformimicrobium ophioploci</name>
    <dbReference type="NCBI Taxonomy" id="3036711"/>
    <lineage>
        <taxon>Bacteria</taxon>
        <taxon>Pseudomonadati</taxon>
        <taxon>Pseudomonadota</taxon>
        <taxon>Gammaproteobacteria</taxon>
        <taxon>Cellvibrionales</taxon>
        <taxon>Microbulbiferaceae</taxon>
        <taxon>Biformimicrobium</taxon>
    </lineage>
</organism>
<evidence type="ECO:0000259" key="8">
    <source>
        <dbReference type="PROSITE" id="PS50076"/>
    </source>
</evidence>